<evidence type="ECO:0000313" key="2">
    <source>
        <dbReference type="EMBL" id="DBA21115.1"/>
    </source>
</evidence>
<proteinExistence type="predicted"/>
<organism evidence="2 3">
    <name type="scientific">Pyxicephalus adspersus</name>
    <name type="common">African bullfrog</name>
    <dbReference type="NCBI Taxonomy" id="30357"/>
    <lineage>
        <taxon>Eukaryota</taxon>
        <taxon>Metazoa</taxon>
        <taxon>Chordata</taxon>
        <taxon>Craniata</taxon>
        <taxon>Vertebrata</taxon>
        <taxon>Euteleostomi</taxon>
        <taxon>Amphibia</taxon>
        <taxon>Batrachia</taxon>
        <taxon>Anura</taxon>
        <taxon>Neobatrachia</taxon>
        <taxon>Ranoidea</taxon>
        <taxon>Pyxicephalidae</taxon>
        <taxon>Pyxicephalinae</taxon>
        <taxon>Pyxicephalus</taxon>
    </lineage>
</organism>
<comment type="caution">
    <text evidence="2">The sequence shown here is derived from an EMBL/GenBank/DDBJ whole genome shotgun (WGS) entry which is preliminary data.</text>
</comment>
<name>A0AAV3A0Q2_PYXAD</name>
<gene>
    <name evidence="2" type="ORF">GDO54_017814</name>
</gene>
<sequence length="91" mass="10419">MGKFPSKPCCIQRAKRERENREREREREQQEFQPESSIRVDKRPKSSTINSINSIINSINSINIIQQTALVSSSLSSANKPTNKLSNFNIL</sequence>
<evidence type="ECO:0000313" key="3">
    <source>
        <dbReference type="Proteomes" id="UP001181693"/>
    </source>
</evidence>
<feature type="compositionally biased region" description="Basic and acidic residues" evidence="1">
    <location>
        <begin position="14"/>
        <end position="30"/>
    </location>
</feature>
<accession>A0AAV3A0Q2</accession>
<feature type="region of interest" description="Disordered" evidence="1">
    <location>
        <begin position="1"/>
        <end position="45"/>
    </location>
</feature>
<dbReference type="Proteomes" id="UP001181693">
    <property type="component" value="Unassembled WGS sequence"/>
</dbReference>
<keyword evidence="3" id="KW-1185">Reference proteome</keyword>
<dbReference type="AlphaFoldDB" id="A0AAV3A0Q2"/>
<protein>
    <submittedName>
        <fullName evidence="2">Uncharacterized protein</fullName>
    </submittedName>
</protein>
<evidence type="ECO:0000256" key="1">
    <source>
        <dbReference type="SAM" id="MobiDB-lite"/>
    </source>
</evidence>
<dbReference type="EMBL" id="DYDO01000007">
    <property type="protein sequence ID" value="DBA21115.1"/>
    <property type="molecule type" value="Genomic_DNA"/>
</dbReference>
<reference evidence="2" key="1">
    <citation type="thesis" date="2020" institute="ProQuest LLC" country="789 East Eisenhower Parkway, Ann Arbor, MI, USA">
        <title>Comparative Genomics and Chromosome Evolution.</title>
        <authorList>
            <person name="Mudd A.B."/>
        </authorList>
    </citation>
    <scope>NUCLEOTIDE SEQUENCE</scope>
    <source>
        <strain evidence="2">1538</strain>
        <tissue evidence="2">Blood</tissue>
    </source>
</reference>